<evidence type="ECO:0000256" key="5">
    <source>
        <dbReference type="ARBA" id="ARBA00022701"/>
    </source>
</evidence>
<keyword evidence="6" id="KW-0498">Mitosis</keyword>
<evidence type="ECO:0000256" key="4">
    <source>
        <dbReference type="ARBA" id="ARBA00022618"/>
    </source>
</evidence>
<accession>A0A6L2Q3Y2</accession>
<protein>
    <recommendedName>
        <fullName evidence="11">HAUS augmin-like complex subunit 3 N-terminal domain-containing protein</fullName>
    </recommendedName>
</protein>
<keyword evidence="3" id="KW-0963">Cytoplasm</keyword>
<evidence type="ECO:0000313" key="13">
    <source>
        <dbReference type="Proteomes" id="UP000502823"/>
    </source>
</evidence>
<evidence type="ECO:0000256" key="3">
    <source>
        <dbReference type="ARBA" id="ARBA00022490"/>
    </source>
</evidence>
<comment type="caution">
    <text evidence="12">The sequence shown here is derived from an EMBL/GenBank/DDBJ whole genome shotgun (WGS) entry which is preliminary data.</text>
</comment>
<keyword evidence="4" id="KW-0132">Cell division</keyword>
<dbReference type="AlphaFoldDB" id="A0A6L2Q3Y2"/>
<reference evidence="13" key="1">
    <citation type="submission" date="2020-01" db="EMBL/GenBank/DDBJ databases">
        <title>Draft genome sequence of the Termite Coptotermes fromosanus.</title>
        <authorList>
            <person name="Itakura S."/>
            <person name="Yosikawa Y."/>
            <person name="Umezawa K."/>
        </authorList>
    </citation>
    <scope>NUCLEOTIDE SEQUENCE [LARGE SCALE GENOMIC DNA]</scope>
</reference>
<gene>
    <name evidence="12" type="ORF">Cfor_06177</name>
</gene>
<keyword evidence="9" id="KW-0131">Cell cycle</keyword>
<keyword evidence="13" id="KW-1185">Reference proteome</keyword>
<dbReference type="InterPro" id="IPR032733">
    <property type="entry name" value="HAUS3_N"/>
</dbReference>
<sequence>MPSTAILGNSVPDLTHILKEMAEEICDQSIRNPLSSDTDVQNFMMLLCQRIDARNILTHAELSEYEAMVEAGEIPCGKELDAISDLFPDSVQETEVEDNSFITEEIEMAESHINTLTQLQKTLNEEMRHASSGIQQLEQQEKAAHDSLIAEEQQCTKLLSRVSSAQEELLKSLQCLAKLPAEFKNVKSAPRLISQLPLETYRKQCCQFDHAIKMMMKQCLEWNEYSGDEFEDDHLEELEESFTEMKLEYVYMLANDQGKKAAIEKLKDIMNDIQTSKSTISFNEIRTQCLLLEEKVNGAKKQVSLMLENEVLPAVEEAVKVDVLQIRKYRNEHKLRKLETILKQTECLARCLETGLVDSELLLLLLICERQKLADMTTLYQQCHQEIREQYLECTSRMEIMQKLRENKSSNSLVMENPLVQCLVQLFYDEHSANTPKSSHELMLHVKKLNKDITSQEEKVFNCLLDMHRNVSIQNENAIKTAEKYLCSGLTKRPLLLKQMSTCCNNTEQLLESFQEVLKRIKDNYKGKQSLRQFVMEKQKKLKDLNCSGRSNSTHGFAHPFHYFCDCHGIKPRIYQNESILFAEAIPERTAIALDSFPNGSQEIYRFK</sequence>
<comment type="similarity">
    <text evidence="2">Belongs to the HAUS3 family.</text>
</comment>
<name>A0A6L2Q3Y2_COPFO</name>
<feature type="domain" description="HAUS augmin-like complex subunit 3 N-terminal" evidence="11">
    <location>
        <begin position="38"/>
        <end position="227"/>
    </location>
</feature>
<dbReference type="GO" id="GO:0005819">
    <property type="term" value="C:spindle"/>
    <property type="evidence" value="ECO:0007669"/>
    <property type="project" value="UniProtKB-SubCell"/>
</dbReference>
<evidence type="ECO:0000256" key="2">
    <source>
        <dbReference type="ARBA" id="ARBA00009645"/>
    </source>
</evidence>
<dbReference type="GO" id="GO:0051301">
    <property type="term" value="P:cell division"/>
    <property type="evidence" value="ECO:0007669"/>
    <property type="project" value="UniProtKB-KW"/>
</dbReference>
<evidence type="ECO:0000256" key="10">
    <source>
        <dbReference type="SAM" id="Coils"/>
    </source>
</evidence>
<dbReference type="FunCoup" id="A0A6L2Q3Y2">
    <property type="interactions" value="34"/>
</dbReference>
<evidence type="ECO:0000256" key="1">
    <source>
        <dbReference type="ARBA" id="ARBA00004186"/>
    </source>
</evidence>
<evidence type="ECO:0000256" key="8">
    <source>
        <dbReference type="ARBA" id="ARBA00023212"/>
    </source>
</evidence>
<keyword evidence="5" id="KW-0493">Microtubule</keyword>
<keyword evidence="7 10" id="KW-0175">Coiled coil</keyword>
<dbReference type="Pfam" id="PF14932">
    <property type="entry name" value="HAUS-augmin3"/>
    <property type="match status" value="1"/>
</dbReference>
<dbReference type="GO" id="GO:0005874">
    <property type="term" value="C:microtubule"/>
    <property type="evidence" value="ECO:0007669"/>
    <property type="project" value="UniProtKB-KW"/>
</dbReference>
<dbReference type="InParanoid" id="A0A6L2Q3Y2"/>
<evidence type="ECO:0000256" key="7">
    <source>
        <dbReference type="ARBA" id="ARBA00023054"/>
    </source>
</evidence>
<comment type="subcellular location">
    <subcellularLocation>
        <location evidence="1">Cytoplasm</location>
        <location evidence="1">Cytoskeleton</location>
        <location evidence="1">Spindle</location>
    </subcellularLocation>
</comment>
<dbReference type="EMBL" id="BLKM01006251">
    <property type="protein sequence ID" value="GFG36557.1"/>
    <property type="molecule type" value="Genomic_DNA"/>
</dbReference>
<dbReference type="Proteomes" id="UP000502823">
    <property type="component" value="Unassembled WGS sequence"/>
</dbReference>
<organism evidence="12 13">
    <name type="scientific">Coptotermes formosanus</name>
    <name type="common">Formosan subterranean termite</name>
    <dbReference type="NCBI Taxonomy" id="36987"/>
    <lineage>
        <taxon>Eukaryota</taxon>
        <taxon>Metazoa</taxon>
        <taxon>Ecdysozoa</taxon>
        <taxon>Arthropoda</taxon>
        <taxon>Hexapoda</taxon>
        <taxon>Insecta</taxon>
        <taxon>Pterygota</taxon>
        <taxon>Neoptera</taxon>
        <taxon>Polyneoptera</taxon>
        <taxon>Dictyoptera</taxon>
        <taxon>Blattodea</taxon>
        <taxon>Blattoidea</taxon>
        <taxon>Termitoidae</taxon>
        <taxon>Rhinotermitidae</taxon>
        <taxon>Coptotermes</taxon>
    </lineage>
</organism>
<evidence type="ECO:0000259" key="11">
    <source>
        <dbReference type="Pfam" id="PF14932"/>
    </source>
</evidence>
<evidence type="ECO:0000313" key="12">
    <source>
        <dbReference type="EMBL" id="GFG36557.1"/>
    </source>
</evidence>
<feature type="coiled-coil region" evidence="10">
    <location>
        <begin position="106"/>
        <end position="168"/>
    </location>
</feature>
<dbReference type="OrthoDB" id="8187957at2759"/>
<evidence type="ECO:0000256" key="6">
    <source>
        <dbReference type="ARBA" id="ARBA00022776"/>
    </source>
</evidence>
<proteinExistence type="inferred from homology"/>
<keyword evidence="8" id="KW-0206">Cytoskeleton</keyword>
<evidence type="ECO:0000256" key="9">
    <source>
        <dbReference type="ARBA" id="ARBA00023306"/>
    </source>
</evidence>